<dbReference type="AlphaFoldDB" id="A0A7S4DW68"/>
<evidence type="ECO:0000313" key="1">
    <source>
        <dbReference type="EMBL" id="CAE0673823.1"/>
    </source>
</evidence>
<accession>A0A7S4DW68</accession>
<protein>
    <submittedName>
        <fullName evidence="1">Uncharacterized protein</fullName>
    </submittedName>
</protein>
<organism evidence="1">
    <name type="scientific">Lotharella globosa</name>
    <dbReference type="NCBI Taxonomy" id="91324"/>
    <lineage>
        <taxon>Eukaryota</taxon>
        <taxon>Sar</taxon>
        <taxon>Rhizaria</taxon>
        <taxon>Cercozoa</taxon>
        <taxon>Chlorarachniophyceae</taxon>
        <taxon>Lotharella</taxon>
    </lineage>
</organism>
<sequence>MGHRWRTCTKDNSPHCPNCDNKSPSYKPHWPTDYDCPARKAKENAKVSTAVTETYSQVVQSQGKKVQQAHVRLSTLEKRMDQVEANDEVHTAATRGARMVVADVAAVALGKRTDILPKSRRERQRRRRGGGGAKGYLRWKLLRRTRDTPWTLTGNWTNSWVDAVTKTKNE</sequence>
<name>A0A7S4DW68_9EUKA</name>
<gene>
    <name evidence="1" type="ORF">LGLO00237_LOCUS25558</name>
</gene>
<dbReference type="EMBL" id="HBIV01035801">
    <property type="protein sequence ID" value="CAE0673823.1"/>
    <property type="molecule type" value="Transcribed_RNA"/>
</dbReference>
<reference evidence="1" key="1">
    <citation type="submission" date="2021-01" db="EMBL/GenBank/DDBJ databases">
        <authorList>
            <person name="Corre E."/>
            <person name="Pelletier E."/>
            <person name="Niang G."/>
            <person name="Scheremetjew M."/>
            <person name="Finn R."/>
            <person name="Kale V."/>
            <person name="Holt S."/>
            <person name="Cochrane G."/>
            <person name="Meng A."/>
            <person name="Brown T."/>
            <person name="Cohen L."/>
        </authorList>
    </citation>
    <scope>NUCLEOTIDE SEQUENCE</scope>
    <source>
        <strain evidence="1">CCCM811</strain>
    </source>
</reference>
<proteinExistence type="predicted"/>